<dbReference type="GO" id="GO:0055085">
    <property type="term" value="P:transmembrane transport"/>
    <property type="evidence" value="ECO:0007669"/>
    <property type="project" value="InterPro"/>
</dbReference>
<feature type="transmembrane region" description="Helical" evidence="7">
    <location>
        <begin position="118"/>
        <end position="143"/>
    </location>
</feature>
<name>A0AA35RM49_GEOBA</name>
<keyword evidence="3" id="KW-1003">Cell membrane</keyword>
<evidence type="ECO:0000313" key="9">
    <source>
        <dbReference type="EMBL" id="CAI8013081.1"/>
    </source>
</evidence>
<evidence type="ECO:0000256" key="4">
    <source>
        <dbReference type="ARBA" id="ARBA00022692"/>
    </source>
</evidence>
<feature type="transmembrane region" description="Helical" evidence="7">
    <location>
        <begin position="163"/>
        <end position="186"/>
    </location>
</feature>
<keyword evidence="2" id="KW-0813">Transport</keyword>
<dbReference type="PANTHER" id="PTHR43386">
    <property type="entry name" value="OLIGOPEPTIDE TRANSPORT SYSTEM PERMEASE PROTEIN APPC"/>
    <property type="match status" value="1"/>
</dbReference>
<sequence>MVISVSAVVLGILLGVPLGAVSGYYGTTTDNIIMRLVDAWLAIPGILFFLLVVAIFGGSDLVLIMALGVAQVPLLARLVRGSVLSEKVKEYVEASHIIGDSNLNITFRQILPNCLSPIIVQASVSVGFLIIVEAGLAFLGLGAQPPTPAWGADLNEAKNFMETYPLLTVFPGLALSLTVLGFNLFGDGLRDILDPRQVEQ</sequence>
<evidence type="ECO:0000256" key="1">
    <source>
        <dbReference type="ARBA" id="ARBA00004651"/>
    </source>
</evidence>
<evidence type="ECO:0000256" key="3">
    <source>
        <dbReference type="ARBA" id="ARBA00022475"/>
    </source>
</evidence>
<protein>
    <submittedName>
        <fullName evidence="9">Glutathione transport system permease protein GsiD</fullName>
    </submittedName>
</protein>
<keyword evidence="10" id="KW-1185">Reference proteome</keyword>
<reference evidence="9" key="1">
    <citation type="submission" date="2023-03" db="EMBL/GenBank/DDBJ databases">
        <authorList>
            <person name="Steffen K."/>
            <person name="Cardenas P."/>
        </authorList>
    </citation>
    <scope>NUCLEOTIDE SEQUENCE</scope>
</reference>
<evidence type="ECO:0000256" key="2">
    <source>
        <dbReference type="ARBA" id="ARBA00022448"/>
    </source>
</evidence>
<feature type="transmembrane region" description="Helical" evidence="7">
    <location>
        <begin position="62"/>
        <end position="79"/>
    </location>
</feature>
<evidence type="ECO:0000256" key="6">
    <source>
        <dbReference type="ARBA" id="ARBA00023136"/>
    </source>
</evidence>
<comment type="subcellular location">
    <subcellularLocation>
        <location evidence="1">Cell membrane</location>
        <topology evidence="1">Multi-pass membrane protein</topology>
    </subcellularLocation>
</comment>
<evidence type="ECO:0000256" key="7">
    <source>
        <dbReference type="SAM" id="Phobius"/>
    </source>
</evidence>
<dbReference type="Gene3D" id="1.10.3720.10">
    <property type="entry name" value="MetI-like"/>
    <property type="match status" value="1"/>
</dbReference>
<comment type="caution">
    <text evidence="9">The sequence shown here is derived from an EMBL/GenBank/DDBJ whole genome shotgun (WGS) entry which is preliminary data.</text>
</comment>
<dbReference type="SUPFAM" id="SSF161098">
    <property type="entry name" value="MetI-like"/>
    <property type="match status" value="1"/>
</dbReference>
<keyword evidence="4 7" id="KW-0812">Transmembrane</keyword>
<organism evidence="9 10">
    <name type="scientific">Geodia barretti</name>
    <name type="common">Barrett's horny sponge</name>
    <dbReference type="NCBI Taxonomy" id="519541"/>
    <lineage>
        <taxon>Eukaryota</taxon>
        <taxon>Metazoa</taxon>
        <taxon>Porifera</taxon>
        <taxon>Demospongiae</taxon>
        <taxon>Heteroscleromorpha</taxon>
        <taxon>Tetractinellida</taxon>
        <taxon>Astrophorina</taxon>
        <taxon>Geodiidae</taxon>
        <taxon>Geodia</taxon>
    </lineage>
</organism>
<dbReference type="PANTHER" id="PTHR43386:SF1">
    <property type="entry name" value="D,D-DIPEPTIDE TRANSPORT SYSTEM PERMEASE PROTEIN DDPC-RELATED"/>
    <property type="match status" value="1"/>
</dbReference>
<feature type="transmembrane region" description="Helical" evidence="7">
    <location>
        <begin position="37"/>
        <end position="56"/>
    </location>
</feature>
<dbReference type="Pfam" id="PF00528">
    <property type="entry name" value="BPD_transp_1"/>
    <property type="match status" value="1"/>
</dbReference>
<dbReference type="InterPro" id="IPR050366">
    <property type="entry name" value="BP-dependent_transpt_permease"/>
</dbReference>
<dbReference type="GO" id="GO:0005886">
    <property type="term" value="C:plasma membrane"/>
    <property type="evidence" value="ECO:0007669"/>
    <property type="project" value="UniProtKB-SubCell"/>
</dbReference>
<evidence type="ECO:0000256" key="5">
    <source>
        <dbReference type="ARBA" id="ARBA00022989"/>
    </source>
</evidence>
<feature type="transmembrane region" description="Helical" evidence="7">
    <location>
        <begin position="6"/>
        <end position="25"/>
    </location>
</feature>
<dbReference type="CDD" id="cd06261">
    <property type="entry name" value="TM_PBP2"/>
    <property type="match status" value="1"/>
</dbReference>
<evidence type="ECO:0000313" key="10">
    <source>
        <dbReference type="Proteomes" id="UP001174909"/>
    </source>
</evidence>
<feature type="domain" description="ABC transmembrane type-1" evidence="8">
    <location>
        <begin position="1"/>
        <end position="186"/>
    </location>
</feature>
<dbReference type="PROSITE" id="PS50928">
    <property type="entry name" value="ABC_TM1"/>
    <property type="match status" value="1"/>
</dbReference>
<dbReference type="EMBL" id="CASHTH010001236">
    <property type="protein sequence ID" value="CAI8013081.1"/>
    <property type="molecule type" value="Genomic_DNA"/>
</dbReference>
<keyword evidence="6 7" id="KW-0472">Membrane</keyword>
<gene>
    <name evidence="9" type="ORF">GBAR_LOCUS8348</name>
</gene>
<keyword evidence="5 7" id="KW-1133">Transmembrane helix</keyword>
<accession>A0AA35RM49</accession>
<dbReference type="AlphaFoldDB" id="A0AA35RM49"/>
<evidence type="ECO:0000259" key="8">
    <source>
        <dbReference type="PROSITE" id="PS50928"/>
    </source>
</evidence>
<dbReference type="Proteomes" id="UP001174909">
    <property type="component" value="Unassembled WGS sequence"/>
</dbReference>
<dbReference type="InterPro" id="IPR000515">
    <property type="entry name" value="MetI-like"/>
</dbReference>
<dbReference type="InterPro" id="IPR035906">
    <property type="entry name" value="MetI-like_sf"/>
</dbReference>
<proteinExistence type="predicted"/>